<gene>
    <name evidence="2" type="ORF">SLS62_002398</name>
</gene>
<evidence type="ECO:0000313" key="2">
    <source>
        <dbReference type="EMBL" id="KAK7755469.1"/>
    </source>
</evidence>
<name>A0AAN9UTZ2_9PEZI</name>
<evidence type="ECO:0000256" key="1">
    <source>
        <dbReference type="SAM" id="MobiDB-lite"/>
    </source>
</evidence>
<feature type="compositionally biased region" description="Polar residues" evidence="1">
    <location>
        <begin position="59"/>
        <end position="69"/>
    </location>
</feature>
<dbReference type="AlphaFoldDB" id="A0AAN9UTZ2"/>
<dbReference type="EMBL" id="JAKJXP020000012">
    <property type="protein sequence ID" value="KAK7755469.1"/>
    <property type="molecule type" value="Genomic_DNA"/>
</dbReference>
<accession>A0AAN9UTZ2</accession>
<sequence length="434" mass="48355">MVVRTPTLNSLKRGFLPQIHQPLPLGRKESQQLIDAISSSFRKNLDKEHPAQSEDAATPSVNEHISSHNPIGHRPANSQQKAILNHLLLSHPQQHGPDSSPSAPAKNPFDVFDAAVAKGLMTPRRAAGFLATIRAQAVQPDSPDAQPDLTTTGAGLRVLQWLRTSGQEDGLRFLLDPVLIQKLVPFMYAEGLEEVAWTWLAQLVTFRPPVMRLRGVEGDRNAVTSHPLYRLLGAMMKEHSQSTTISKTNLDGSYSALLRAAQMLPKDHQIAAYSIQNAWLGLSWASTVDAWERPKPSAPLFESFVELGMPFGRPLDFAHLELHHPTTPSTDSAVRYLGEISLKKQEIISTILAQMQKDTPTIRDHAQTRLKKRLVCFTLDTMDRLKQAGDTTEASRVENFLTRLCKNLNLNFLNFELVGSLTSDRRFHRAFGID</sequence>
<evidence type="ECO:0000313" key="3">
    <source>
        <dbReference type="Proteomes" id="UP001320420"/>
    </source>
</evidence>
<reference evidence="2 3" key="1">
    <citation type="submission" date="2024-02" db="EMBL/GenBank/DDBJ databases">
        <title>De novo assembly and annotation of 12 fungi associated with fruit tree decline syndrome in Ontario, Canada.</title>
        <authorList>
            <person name="Sulman M."/>
            <person name="Ellouze W."/>
            <person name="Ilyukhin E."/>
        </authorList>
    </citation>
    <scope>NUCLEOTIDE SEQUENCE [LARGE SCALE GENOMIC DNA]</scope>
    <source>
        <strain evidence="2 3">M11/M66-122</strain>
    </source>
</reference>
<comment type="caution">
    <text evidence="2">The sequence shown here is derived from an EMBL/GenBank/DDBJ whole genome shotgun (WGS) entry which is preliminary data.</text>
</comment>
<dbReference type="Proteomes" id="UP001320420">
    <property type="component" value="Unassembled WGS sequence"/>
</dbReference>
<proteinExistence type="predicted"/>
<organism evidence="2 3">
    <name type="scientific">Diatrype stigma</name>
    <dbReference type="NCBI Taxonomy" id="117547"/>
    <lineage>
        <taxon>Eukaryota</taxon>
        <taxon>Fungi</taxon>
        <taxon>Dikarya</taxon>
        <taxon>Ascomycota</taxon>
        <taxon>Pezizomycotina</taxon>
        <taxon>Sordariomycetes</taxon>
        <taxon>Xylariomycetidae</taxon>
        <taxon>Xylariales</taxon>
        <taxon>Diatrypaceae</taxon>
        <taxon>Diatrype</taxon>
    </lineage>
</organism>
<keyword evidence="3" id="KW-1185">Reference proteome</keyword>
<feature type="region of interest" description="Disordered" evidence="1">
    <location>
        <begin position="44"/>
        <end position="76"/>
    </location>
</feature>
<protein>
    <submittedName>
        <fullName evidence="2">Uncharacterized protein</fullName>
    </submittedName>
</protein>